<accession>A0A8J6N6I1</accession>
<dbReference type="Gene3D" id="3.90.550.10">
    <property type="entry name" value="Spore Coat Polysaccharide Biosynthesis Protein SpsA, Chain A"/>
    <property type="match status" value="1"/>
</dbReference>
<sequence length="212" mass="23913">MPTHRDRIILFTRYPEPGHCKTRLIPAVGADGAAALQKWMTEQTVSSIKAVTANDSPTLEIHFDGGDEHLMQHWLGQNLRYRPQSAGDIGQRMTRSFCPQFQDATRVLLLGSDCPQISPAILTEALNSLDNHDLVLGPTHDGGYYLIGTTNRLPYVTCSQLFSNINWSTKTVFTETMNRVSQLHLNCHRLPKLYDIDTADDLHHIDYRPDSQ</sequence>
<dbReference type="Proteomes" id="UP000599024">
    <property type="component" value="Unassembled WGS sequence"/>
</dbReference>
<dbReference type="Pfam" id="PF09837">
    <property type="entry name" value="DUF2064"/>
    <property type="match status" value="1"/>
</dbReference>
<dbReference type="PANTHER" id="PTHR36529:SF1">
    <property type="entry name" value="GLYCOSYLTRANSFERASE"/>
    <property type="match status" value="1"/>
</dbReference>
<protein>
    <submittedName>
        <fullName evidence="1">TIGR04282 family arsenosugar biosynthesis glycosyltransferase</fullName>
    </submittedName>
</protein>
<name>A0A8J6N6I1_9BACT</name>
<dbReference type="InterPro" id="IPR029044">
    <property type="entry name" value="Nucleotide-diphossugar_trans"/>
</dbReference>
<proteinExistence type="predicted"/>
<comment type="caution">
    <text evidence="1">The sequence shown here is derived from an EMBL/GenBank/DDBJ whole genome shotgun (WGS) entry which is preliminary data.</text>
</comment>
<evidence type="ECO:0000313" key="2">
    <source>
        <dbReference type="Proteomes" id="UP000599024"/>
    </source>
</evidence>
<gene>
    <name evidence="1" type="ORF">H8E79_00215</name>
</gene>
<organism evidence="1 2">
    <name type="scientific">Candidatus Desulfatifera sulfidica</name>
    <dbReference type="NCBI Taxonomy" id="2841691"/>
    <lineage>
        <taxon>Bacteria</taxon>
        <taxon>Pseudomonadati</taxon>
        <taxon>Thermodesulfobacteriota</taxon>
        <taxon>Desulfobulbia</taxon>
        <taxon>Desulfobulbales</taxon>
        <taxon>Desulfobulbaceae</taxon>
        <taxon>Candidatus Desulfatifera</taxon>
    </lineage>
</organism>
<dbReference type="NCBIfam" id="TIGR04282">
    <property type="entry name" value="glyco_like_cofC"/>
    <property type="match status" value="1"/>
</dbReference>
<evidence type="ECO:0000313" key="1">
    <source>
        <dbReference type="EMBL" id="MBC8207583.1"/>
    </source>
</evidence>
<reference evidence="1 2" key="1">
    <citation type="submission" date="2020-08" db="EMBL/GenBank/DDBJ databases">
        <title>Bridging the membrane lipid divide: bacteria of the FCB group superphylum have the potential to synthesize archaeal ether lipids.</title>
        <authorList>
            <person name="Villanueva L."/>
            <person name="Von Meijenfeldt F.A.B."/>
            <person name="Westbye A.B."/>
            <person name="Yadav S."/>
            <person name="Hopmans E.C."/>
            <person name="Dutilh B.E."/>
            <person name="Sinninghe Damste J.S."/>
        </authorList>
    </citation>
    <scope>NUCLEOTIDE SEQUENCE [LARGE SCALE GENOMIC DNA]</scope>
    <source>
        <strain evidence="1">NIOZ-UU81</strain>
    </source>
</reference>
<dbReference type="PANTHER" id="PTHR36529">
    <property type="entry name" value="SLL1095 PROTEIN"/>
    <property type="match status" value="1"/>
</dbReference>
<dbReference type="SUPFAM" id="SSF53448">
    <property type="entry name" value="Nucleotide-diphospho-sugar transferases"/>
    <property type="match status" value="1"/>
</dbReference>
<dbReference type="EMBL" id="JACNLK010000005">
    <property type="protein sequence ID" value="MBC8207583.1"/>
    <property type="molecule type" value="Genomic_DNA"/>
</dbReference>
<dbReference type="InterPro" id="IPR018641">
    <property type="entry name" value="Trfase_1_rSAM/seldom-assoc"/>
</dbReference>
<dbReference type="AlphaFoldDB" id="A0A8J6N6I1"/>